<dbReference type="EC" id="3.1.1.5" evidence="2 9"/>
<dbReference type="EMBL" id="JARIHO010000100">
    <property type="protein sequence ID" value="KAJ7304683.1"/>
    <property type="molecule type" value="Genomic_DNA"/>
</dbReference>
<evidence type="ECO:0000256" key="5">
    <source>
        <dbReference type="ARBA" id="ARBA00022963"/>
    </source>
</evidence>
<evidence type="ECO:0000259" key="10">
    <source>
        <dbReference type="PROSITE" id="PS51210"/>
    </source>
</evidence>
<evidence type="ECO:0000256" key="7">
    <source>
        <dbReference type="ARBA" id="ARBA00023180"/>
    </source>
</evidence>
<comment type="catalytic activity">
    <reaction evidence="9">
        <text>a 1-acyl-sn-glycero-3-phosphocholine + H2O = sn-glycerol 3-phosphocholine + a fatty acid + H(+)</text>
        <dbReference type="Rhea" id="RHEA:15177"/>
        <dbReference type="ChEBI" id="CHEBI:15377"/>
        <dbReference type="ChEBI" id="CHEBI:15378"/>
        <dbReference type="ChEBI" id="CHEBI:16870"/>
        <dbReference type="ChEBI" id="CHEBI:28868"/>
        <dbReference type="ChEBI" id="CHEBI:58168"/>
        <dbReference type="EC" id="3.1.1.5"/>
    </reaction>
</comment>
<dbReference type="GO" id="GO:0005829">
    <property type="term" value="C:cytosol"/>
    <property type="evidence" value="ECO:0007669"/>
    <property type="project" value="TreeGrafter"/>
</dbReference>
<dbReference type="GO" id="GO:0046475">
    <property type="term" value="P:glycerophospholipid catabolic process"/>
    <property type="evidence" value="ECO:0007669"/>
    <property type="project" value="TreeGrafter"/>
</dbReference>
<gene>
    <name evidence="11" type="ORF">DFH08DRAFT_721601</name>
</gene>
<keyword evidence="12" id="KW-1185">Reference proteome</keyword>
<dbReference type="GO" id="GO:0004623">
    <property type="term" value="F:phospholipase A2 activity"/>
    <property type="evidence" value="ECO:0007669"/>
    <property type="project" value="TreeGrafter"/>
</dbReference>
<accession>A0AAD6Z2Z2</accession>
<evidence type="ECO:0000256" key="1">
    <source>
        <dbReference type="ARBA" id="ARBA00008780"/>
    </source>
</evidence>
<evidence type="ECO:0000256" key="8">
    <source>
        <dbReference type="PROSITE-ProRule" id="PRU00555"/>
    </source>
</evidence>
<dbReference type="SUPFAM" id="SSF52151">
    <property type="entry name" value="FabD/lysophospholipase-like"/>
    <property type="match status" value="1"/>
</dbReference>
<organism evidence="11 12">
    <name type="scientific">Mycena albidolilacea</name>
    <dbReference type="NCBI Taxonomy" id="1033008"/>
    <lineage>
        <taxon>Eukaryota</taxon>
        <taxon>Fungi</taxon>
        <taxon>Dikarya</taxon>
        <taxon>Basidiomycota</taxon>
        <taxon>Agaricomycotina</taxon>
        <taxon>Agaricomycetes</taxon>
        <taxon>Agaricomycetidae</taxon>
        <taxon>Agaricales</taxon>
        <taxon>Marasmiineae</taxon>
        <taxon>Mycenaceae</taxon>
        <taxon>Mycena</taxon>
    </lineage>
</organism>
<proteinExistence type="inferred from homology"/>
<evidence type="ECO:0000256" key="4">
    <source>
        <dbReference type="ARBA" id="ARBA00022801"/>
    </source>
</evidence>
<evidence type="ECO:0000256" key="6">
    <source>
        <dbReference type="ARBA" id="ARBA00023098"/>
    </source>
</evidence>
<dbReference type="InterPro" id="IPR002642">
    <property type="entry name" value="LysoPLipase_cat_dom"/>
</dbReference>
<dbReference type="GO" id="GO:0004622">
    <property type="term" value="F:phosphatidylcholine lysophospholipase activity"/>
    <property type="evidence" value="ECO:0007669"/>
    <property type="project" value="UniProtKB-EC"/>
</dbReference>
<dbReference type="Pfam" id="PF01735">
    <property type="entry name" value="PLA2_B"/>
    <property type="match status" value="1"/>
</dbReference>
<keyword evidence="5 8" id="KW-0442">Lipid degradation</keyword>
<feature type="domain" description="PLA2c" evidence="10">
    <location>
        <begin position="28"/>
        <end position="610"/>
    </location>
</feature>
<keyword evidence="7" id="KW-0325">Glycoprotein</keyword>
<keyword evidence="3 9" id="KW-0732">Signal</keyword>
<dbReference type="PANTHER" id="PTHR10728:SF33">
    <property type="entry name" value="LYSOPHOSPHOLIPASE 1-RELATED"/>
    <property type="match status" value="1"/>
</dbReference>
<protein>
    <recommendedName>
        <fullName evidence="2 9">Lysophospholipase</fullName>
        <ecNumber evidence="2 9">3.1.1.5</ecNumber>
    </recommendedName>
</protein>
<evidence type="ECO:0000256" key="2">
    <source>
        <dbReference type="ARBA" id="ARBA00013274"/>
    </source>
</evidence>
<dbReference type="AlphaFoldDB" id="A0AAD6Z2Z2"/>
<evidence type="ECO:0000313" key="12">
    <source>
        <dbReference type="Proteomes" id="UP001218218"/>
    </source>
</evidence>
<dbReference type="InterPro" id="IPR016035">
    <property type="entry name" value="Acyl_Trfase/lysoPLipase"/>
</dbReference>
<comment type="similarity">
    <text evidence="1 9">Belongs to the lysophospholipase family.</text>
</comment>
<evidence type="ECO:0000256" key="9">
    <source>
        <dbReference type="RuleBase" id="RU362103"/>
    </source>
</evidence>
<keyword evidence="4 8" id="KW-0378">Hydrolase</keyword>
<name>A0AAD6Z2Z2_9AGAR</name>
<keyword evidence="6 8" id="KW-0443">Lipid metabolism</keyword>
<dbReference type="Gene3D" id="3.40.1090.10">
    <property type="entry name" value="Cytosolic phospholipase A2 catalytic domain"/>
    <property type="match status" value="1"/>
</dbReference>
<comment type="caution">
    <text evidence="11">The sequence shown here is derived from an EMBL/GenBank/DDBJ whole genome shotgun (WGS) entry which is preliminary data.</text>
</comment>
<dbReference type="SMART" id="SM00022">
    <property type="entry name" value="PLAc"/>
    <property type="match status" value="1"/>
</dbReference>
<evidence type="ECO:0000313" key="11">
    <source>
        <dbReference type="EMBL" id="KAJ7304683.1"/>
    </source>
</evidence>
<sequence>MLASLLILLLLALLGPTSSASIGPTVQRCPADFQLVRRGQTISESEVQYIQQKRGKVLPGAFKTYLESVKGTGVQLPPYVEQILESQSGAQLPTVGISVSGGGYRAAFYGAGVLNALDARNASAVKKGTGGLLQAATHLAGLSGGSWFITSLAQANFPTMQHLIFGDGNPYDFAGWLTSFSLWTVSNDTAQQATFEQEVLQEIAVKAEHFPVSVGDVWGRALARHFSNGTTLATLLANTSHGAGILFSDLVNLPTFASHEQPIPIIVVNLFSKHIQGPIFPGNNFGPNFVPLNTPMFELNLFEMSCFDDVLAAHTPLKHLGTTNDSVCATGFDEAMFLSGTSSNLWNEVNVTDGVRAAALAAASANFSTLLNATYPQPATLRLDTSNFPNPFHGVAPGTFADSGETVLAMVDGGEDGQITPLQPMLVRDRAVDVVIAVDGINDTPDNFAGGASLIATQDRMKIFPSGLRPFPAVPTSLAAFAAANLTIRPTFFGCTPSSPLAGSDTDTDPGPLLVYIANGAPPRNGAPALTNTTTGQSIYTPDEIQGMLKQTFDIATQGAIVEIDGKTVDEDPEWGACLACAVVDRVRERAGVARSGVCETCFARYCWEG</sequence>
<feature type="signal peptide" evidence="9">
    <location>
        <begin position="1"/>
        <end position="19"/>
    </location>
</feature>
<reference evidence="11" key="1">
    <citation type="submission" date="2023-03" db="EMBL/GenBank/DDBJ databases">
        <title>Massive genome expansion in bonnet fungi (Mycena s.s.) driven by repeated elements and novel gene families across ecological guilds.</title>
        <authorList>
            <consortium name="Lawrence Berkeley National Laboratory"/>
            <person name="Harder C.B."/>
            <person name="Miyauchi S."/>
            <person name="Viragh M."/>
            <person name="Kuo A."/>
            <person name="Thoen E."/>
            <person name="Andreopoulos B."/>
            <person name="Lu D."/>
            <person name="Skrede I."/>
            <person name="Drula E."/>
            <person name="Henrissat B."/>
            <person name="Morin E."/>
            <person name="Kohler A."/>
            <person name="Barry K."/>
            <person name="LaButti K."/>
            <person name="Morin E."/>
            <person name="Salamov A."/>
            <person name="Lipzen A."/>
            <person name="Mereny Z."/>
            <person name="Hegedus B."/>
            <person name="Baldrian P."/>
            <person name="Stursova M."/>
            <person name="Weitz H."/>
            <person name="Taylor A."/>
            <person name="Grigoriev I.V."/>
            <person name="Nagy L.G."/>
            <person name="Martin F."/>
            <person name="Kauserud H."/>
        </authorList>
    </citation>
    <scope>NUCLEOTIDE SEQUENCE</scope>
    <source>
        <strain evidence="11">CBHHK002</strain>
    </source>
</reference>
<dbReference type="PANTHER" id="PTHR10728">
    <property type="entry name" value="CYTOSOLIC PHOSPHOLIPASE A2"/>
    <property type="match status" value="1"/>
</dbReference>
<evidence type="ECO:0000256" key="3">
    <source>
        <dbReference type="ARBA" id="ARBA00022729"/>
    </source>
</evidence>
<dbReference type="Proteomes" id="UP001218218">
    <property type="component" value="Unassembled WGS sequence"/>
</dbReference>
<feature type="chain" id="PRO_5041778712" description="Lysophospholipase" evidence="9">
    <location>
        <begin position="20"/>
        <end position="610"/>
    </location>
</feature>
<dbReference type="PROSITE" id="PS51210">
    <property type="entry name" value="PLA2C"/>
    <property type="match status" value="1"/>
</dbReference>